<accession>A0A8S5LQU3</accession>
<sequence length="32" mass="3798">MHRFLDTKGFLFNKIYTTAQICTDLFIFIVTV</sequence>
<name>A0A8S5LQU3_9CAUD</name>
<protein>
    <submittedName>
        <fullName evidence="1">Uncharacterized protein</fullName>
    </submittedName>
</protein>
<reference evidence="1" key="1">
    <citation type="journal article" date="2021" name="Proc. Natl. Acad. Sci. U.S.A.">
        <title>A Catalog of Tens of Thousands of Viruses from Human Metagenomes Reveals Hidden Associations with Chronic Diseases.</title>
        <authorList>
            <person name="Tisza M.J."/>
            <person name="Buck C.B."/>
        </authorList>
    </citation>
    <scope>NUCLEOTIDE SEQUENCE</scope>
    <source>
        <strain evidence="1">CtTC45</strain>
    </source>
</reference>
<proteinExistence type="predicted"/>
<dbReference type="EMBL" id="BK015895">
    <property type="protein sequence ID" value="DAD72240.1"/>
    <property type="molecule type" value="Genomic_DNA"/>
</dbReference>
<organism evidence="1">
    <name type="scientific">Siphoviridae sp. ctTC45</name>
    <dbReference type="NCBI Taxonomy" id="2827573"/>
    <lineage>
        <taxon>Viruses</taxon>
        <taxon>Duplodnaviria</taxon>
        <taxon>Heunggongvirae</taxon>
        <taxon>Uroviricota</taxon>
        <taxon>Caudoviricetes</taxon>
    </lineage>
</organism>
<evidence type="ECO:0000313" key="1">
    <source>
        <dbReference type="EMBL" id="DAD72240.1"/>
    </source>
</evidence>